<evidence type="ECO:0000259" key="4">
    <source>
        <dbReference type="Pfam" id="PF00775"/>
    </source>
</evidence>
<dbReference type="OrthoDB" id="933561at2"/>
<dbReference type="InterPro" id="IPR000627">
    <property type="entry name" value="Intradiol_dOase_C"/>
</dbReference>
<dbReference type="RefSeq" id="WP_133556738.1">
    <property type="nucleotide sequence ID" value="NZ_SNYF01000007.1"/>
</dbReference>
<evidence type="ECO:0000313" key="6">
    <source>
        <dbReference type="Proteomes" id="UP000294535"/>
    </source>
</evidence>
<name>A0A4R6T7H1_9BACT</name>
<dbReference type="Proteomes" id="UP000294535">
    <property type="component" value="Unassembled WGS sequence"/>
</dbReference>
<sequence>MKRRTFIKNSSLTALSISAFGSIQWNGKSFVGDTPTTTDILGPFYRPGAPMRSNIIPPDSKGIPMNLTGTIFKEDGKTPLNNVLVEIWQCDENEHYDNTSDSFLFRGAIKTEKNGKYAFKTIVPVPYKADPNNDESWRPAHIHMRVSVAEQQDLVTQIYFKGDKYNDTDTSASSPQAVNRILEIVKNGSGESSVNFDVVMGKEFPLDQEVYNKITGLYRMDSNNTLEFIKSDDLLFMKRNGQLIASFKYIGNNTFEAGTGSLKATFELLPKGDAKVVVTTRDNTFTGEKFLKYSEG</sequence>
<dbReference type="Gene3D" id="2.60.130.10">
    <property type="entry name" value="Aromatic compound dioxygenase"/>
    <property type="match status" value="1"/>
</dbReference>
<keyword evidence="3" id="KW-0560">Oxidoreductase</keyword>
<evidence type="ECO:0000256" key="3">
    <source>
        <dbReference type="ARBA" id="ARBA00023002"/>
    </source>
</evidence>
<gene>
    <name evidence="5" type="ORF">DFQ04_2763</name>
</gene>
<comment type="caution">
    <text evidence="5">The sequence shown here is derived from an EMBL/GenBank/DDBJ whole genome shotgun (WGS) entry which is preliminary data.</text>
</comment>
<keyword evidence="2 5" id="KW-0223">Dioxygenase</keyword>
<dbReference type="GO" id="GO:0008199">
    <property type="term" value="F:ferric iron binding"/>
    <property type="evidence" value="ECO:0007669"/>
    <property type="project" value="InterPro"/>
</dbReference>
<dbReference type="EMBL" id="SNYF01000007">
    <property type="protein sequence ID" value="TDQ16641.1"/>
    <property type="molecule type" value="Genomic_DNA"/>
</dbReference>
<reference evidence="5 6" key="1">
    <citation type="submission" date="2019-03" db="EMBL/GenBank/DDBJ databases">
        <title>Genomic Encyclopedia of Type Strains, Phase III (KMG-III): the genomes of soil and plant-associated and newly described type strains.</title>
        <authorList>
            <person name="Whitman W."/>
        </authorList>
    </citation>
    <scope>NUCLEOTIDE SEQUENCE [LARGE SCALE GENOMIC DNA]</scope>
    <source>
        <strain evidence="5 6">CECT 8446</strain>
    </source>
</reference>
<dbReference type="PANTHER" id="PTHR33711:SF11">
    <property type="entry name" value="DIOXYGENASE"/>
    <property type="match status" value="1"/>
</dbReference>
<evidence type="ECO:0000256" key="2">
    <source>
        <dbReference type="ARBA" id="ARBA00022964"/>
    </source>
</evidence>
<evidence type="ECO:0000313" key="5">
    <source>
        <dbReference type="EMBL" id="TDQ16641.1"/>
    </source>
</evidence>
<dbReference type="GO" id="GO:0016702">
    <property type="term" value="F:oxidoreductase activity, acting on single donors with incorporation of molecular oxygen, incorporation of two atoms of oxygen"/>
    <property type="evidence" value="ECO:0007669"/>
    <property type="project" value="InterPro"/>
</dbReference>
<feature type="domain" description="Intradiol ring-cleavage dioxygenases" evidence="4">
    <location>
        <begin position="42"/>
        <end position="200"/>
    </location>
</feature>
<keyword evidence="6" id="KW-1185">Reference proteome</keyword>
<proteinExistence type="inferred from homology"/>
<protein>
    <submittedName>
        <fullName evidence="5">Protocatechuate 3,4-dioxygenase beta subunit</fullName>
    </submittedName>
</protein>
<dbReference type="Pfam" id="PF00775">
    <property type="entry name" value="Dioxygenase_C"/>
    <property type="match status" value="1"/>
</dbReference>
<comment type="similarity">
    <text evidence="1">Belongs to the intradiol ring-cleavage dioxygenase family.</text>
</comment>
<dbReference type="InterPro" id="IPR050770">
    <property type="entry name" value="Intradiol_RC_Dioxygenase"/>
</dbReference>
<dbReference type="AlphaFoldDB" id="A0A4R6T7H1"/>
<organism evidence="5 6">
    <name type="scientific">Algoriphagus boseongensis</name>
    <dbReference type="NCBI Taxonomy" id="1442587"/>
    <lineage>
        <taxon>Bacteria</taxon>
        <taxon>Pseudomonadati</taxon>
        <taxon>Bacteroidota</taxon>
        <taxon>Cytophagia</taxon>
        <taxon>Cytophagales</taxon>
        <taxon>Cyclobacteriaceae</taxon>
        <taxon>Algoriphagus</taxon>
    </lineage>
</organism>
<evidence type="ECO:0000256" key="1">
    <source>
        <dbReference type="ARBA" id="ARBA00007825"/>
    </source>
</evidence>
<dbReference type="PANTHER" id="PTHR33711">
    <property type="entry name" value="DIOXYGENASE, PUTATIVE (AFU_ORTHOLOGUE AFUA_2G02910)-RELATED"/>
    <property type="match status" value="1"/>
</dbReference>
<dbReference type="SUPFAM" id="SSF49482">
    <property type="entry name" value="Aromatic compound dioxygenase"/>
    <property type="match status" value="1"/>
</dbReference>
<accession>A0A4R6T7H1</accession>
<dbReference type="InterPro" id="IPR015889">
    <property type="entry name" value="Intradiol_dOase_core"/>
</dbReference>